<evidence type="ECO:0000256" key="7">
    <source>
        <dbReference type="ARBA" id="ARBA00023136"/>
    </source>
</evidence>
<evidence type="ECO:0000256" key="9">
    <source>
        <dbReference type="SAM" id="Phobius"/>
    </source>
</evidence>
<keyword evidence="3" id="KW-1003">Cell membrane</keyword>
<dbReference type="EMBL" id="JADKPO010000031">
    <property type="protein sequence ID" value="MBF4769761.1"/>
    <property type="molecule type" value="Genomic_DNA"/>
</dbReference>
<keyword evidence="4" id="KW-0997">Cell inner membrane</keyword>
<evidence type="ECO:0000256" key="4">
    <source>
        <dbReference type="ARBA" id="ARBA00022519"/>
    </source>
</evidence>
<dbReference type="PANTHER" id="PTHR32196:SF71">
    <property type="entry name" value="AUTOINDUCER 2 IMPORT SYSTEM PERMEASE PROTEIN LSRD"/>
    <property type="match status" value="1"/>
</dbReference>
<proteinExistence type="predicted"/>
<keyword evidence="6 9" id="KW-1133">Transmembrane helix</keyword>
<dbReference type="PANTHER" id="PTHR32196">
    <property type="entry name" value="ABC TRANSPORTER PERMEASE PROTEIN YPHD-RELATED-RELATED"/>
    <property type="match status" value="1"/>
</dbReference>
<organism evidence="10 11">
    <name type="scientific">Nocardioides agariphilus</name>
    <dbReference type="NCBI Taxonomy" id="433664"/>
    <lineage>
        <taxon>Bacteria</taxon>
        <taxon>Bacillati</taxon>
        <taxon>Actinomycetota</taxon>
        <taxon>Actinomycetes</taxon>
        <taxon>Propionibacteriales</taxon>
        <taxon>Nocardioidaceae</taxon>
        <taxon>Nocardioides</taxon>
    </lineage>
</organism>
<keyword evidence="11" id="KW-1185">Reference proteome</keyword>
<evidence type="ECO:0000256" key="3">
    <source>
        <dbReference type="ARBA" id="ARBA00022475"/>
    </source>
</evidence>
<evidence type="ECO:0000313" key="10">
    <source>
        <dbReference type="EMBL" id="MBF4769761.1"/>
    </source>
</evidence>
<feature type="transmembrane region" description="Helical" evidence="9">
    <location>
        <begin position="20"/>
        <end position="44"/>
    </location>
</feature>
<evidence type="ECO:0000256" key="5">
    <source>
        <dbReference type="ARBA" id="ARBA00022692"/>
    </source>
</evidence>
<evidence type="ECO:0000256" key="6">
    <source>
        <dbReference type="ARBA" id="ARBA00022989"/>
    </source>
</evidence>
<reference evidence="10" key="1">
    <citation type="submission" date="2020-11" db="EMBL/GenBank/DDBJ databases">
        <title>Nocardioides cynanchi sp. nov., isolated from soil of rhizosphere of Cynanchum wilfordii.</title>
        <authorList>
            <person name="Lee J.-S."/>
            <person name="Suh M.K."/>
            <person name="Kim J.-S."/>
        </authorList>
    </citation>
    <scope>NUCLEOTIDE SEQUENCE</scope>
    <source>
        <strain evidence="10">KCTC 19276</strain>
    </source>
</reference>
<dbReference type="GO" id="GO:0022857">
    <property type="term" value="F:transmembrane transporter activity"/>
    <property type="evidence" value="ECO:0007669"/>
    <property type="project" value="InterPro"/>
</dbReference>
<feature type="transmembrane region" description="Helical" evidence="9">
    <location>
        <begin position="76"/>
        <end position="93"/>
    </location>
</feature>
<dbReference type="Pfam" id="PF02653">
    <property type="entry name" value="BPD_transp_2"/>
    <property type="match status" value="1"/>
</dbReference>
<keyword evidence="7 9" id="KW-0472">Membrane</keyword>
<name>A0A930VRU5_9ACTN</name>
<accession>A0A930VRU5</accession>
<comment type="subcellular location">
    <subcellularLocation>
        <location evidence="1">Cell membrane</location>
        <topology evidence="1">Multi-pass membrane protein</topology>
    </subcellularLocation>
</comment>
<protein>
    <recommendedName>
        <fullName evidence="8">Autoinducer 2 import system permease protein LsrD</fullName>
    </recommendedName>
</protein>
<feature type="transmembrane region" description="Helical" evidence="9">
    <location>
        <begin position="50"/>
        <end position="69"/>
    </location>
</feature>
<sequence length="128" mass="13322">MFIGGSRDSARLAGLDVDRLRIGGFVMCSLIAGATGILLAGNVGQLDPSIAGQFLLQPFAAVFLGATAITVGRFNALGTVIALYLLTIFVNGLQLLGAQPWVSDVFNGVALVMAVTFARLAARLNGRR</sequence>
<evidence type="ECO:0000256" key="2">
    <source>
        <dbReference type="ARBA" id="ARBA00022448"/>
    </source>
</evidence>
<feature type="transmembrane region" description="Helical" evidence="9">
    <location>
        <begin position="105"/>
        <end position="122"/>
    </location>
</feature>
<dbReference type="InterPro" id="IPR001851">
    <property type="entry name" value="ABC_transp_permease"/>
</dbReference>
<evidence type="ECO:0000256" key="1">
    <source>
        <dbReference type="ARBA" id="ARBA00004651"/>
    </source>
</evidence>
<dbReference type="AlphaFoldDB" id="A0A930VRU5"/>
<keyword evidence="5 9" id="KW-0812">Transmembrane</keyword>
<gene>
    <name evidence="10" type="ORF">ISU10_18480</name>
</gene>
<dbReference type="Proteomes" id="UP000660668">
    <property type="component" value="Unassembled WGS sequence"/>
</dbReference>
<evidence type="ECO:0000256" key="8">
    <source>
        <dbReference type="ARBA" id="ARBA00039381"/>
    </source>
</evidence>
<evidence type="ECO:0000313" key="11">
    <source>
        <dbReference type="Proteomes" id="UP000660668"/>
    </source>
</evidence>
<dbReference type="GO" id="GO:0005886">
    <property type="term" value="C:plasma membrane"/>
    <property type="evidence" value="ECO:0007669"/>
    <property type="project" value="UniProtKB-SubCell"/>
</dbReference>
<comment type="caution">
    <text evidence="10">The sequence shown here is derived from an EMBL/GenBank/DDBJ whole genome shotgun (WGS) entry which is preliminary data.</text>
</comment>
<keyword evidence="2" id="KW-0813">Transport</keyword>